<protein>
    <submittedName>
        <fullName evidence="3">Uncharacterized protein</fullName>
    </submittedName>
</protein>
<dbReference type="EMBL" id="FOLX01000001">
    <property type="protein sequence ID" value="SFD01064.1"/>
    <property type="molecule type" value="Genomic_DNA"/>
</dbReference>
<dbReference type="Proteomes" id="UP000231644">
    <property type="component" value="Unassembled WGS sequence"/>
</dbReference>
<dbReference type="STRING" id="517719.SAMN05421762_3152"/>
<feature type="transmembrane region" description="Helical" evidence="2">
    <location>
        <begin position="55"/>
        <end position="79"/>
    </location>
</feature>
<evidence type="ECO:0000313" key="3">
    <source>
        <dbReference type="EMBL" id="SFD01064.1"/>
    </source>
</evidence>
<sequence>MRTRWTRGEVGPPSPRVSKSGNNGPLLSDNIARRPAWLLNDGRRLGTVGTMKHTVYILIAALGLMAAPLAAQAACLVEYKAKQDDPLRLSVGTIEVASCEPAQAEAEARAALAQQGWTLLKILSIKG</sequence>
<keyword evidence="4" id="KW-1185">Reference proteome</keyword>
<keyword evidence="2" id="KW-0812">Transmembrane</keyword>
<accession>A0A1I1NTS4</accession>
<name>A0A1I1NTS4_9RHOB</name>
<evidence type="ECO:0000313" key="4">
    <source>
        <dbReference type="Proteomes" id="UP000231644"/>
    </source>
</evidence>
<reference evidence="3 4" key="1">
    <citation type="submission" date="2016-10" db="EMBL/GenBank/DDBJ databases">
        <authorList>
            <person name="de Groot N.N."/>
        </authorList>
    </citation>
    <scope>NUCLEOTIDE SEQUENCE [LARGE SCALE GENOMIC DNA]</scope>
    <source>
        <strain evidence="3 4">DSM 29619</strain>
    </source>
</reference>
<evidence type="ECO:0000256" key="1">
    <source>
        <dbReference type="SAM" id="MobiDB-lite"/>
    </source>
</evidence>
<keyword evidence="2" id="KW-0472">Membrane</keyword>
<gene>
    <name evidence="3" type="ORF">SAMN05421762_3152</name>
</gene>
<feature type="region of interest" description="Disordered" evidence="1">
    <location>
        <begin position="1"/>
        <end position="28"/>
    </location>
</feature>
<keyword evidence="2" id="KW-1133">Transmembrane helix</keyword>
<dbReference type="AlphaFoldDB" id="A0A1I1NTS4"/>
<proteinExistence type="predicted"/>
<organism evidence="3 4">
    <name type="scientific">Pseudooceanicola nitratireducens</name>
    <dbReference type="NCBI Taxonomy" id="517719"/>
    <lineage>
        <taxon>Bacteria</taxon>
        <taxon>Pseudomonadati</taxon>
        <taxon>Pseudomonadota</taxon>
        <taxon>Alphaproteobacteria</taxon>
        <taxon>Rhodobacterales</taxon>
        <taxon>Paracoccaceae</taxon>
        <taxon>Pseudooceanicola</taxon>
    </lineage>
</organism>
<evidence type="ECO:0000256" key="2">
    <source>
        <dbReference type="SAM" id="Phobius"/>
    </source>
</evidence>